<dbReference type="EMBL" id="CAVMJV010000105">
    <property type="protein sequence ID" value="CAK5099232.1"/>
    <property type="molecule type" value="Genomic_DNA"/>
</dbReference>
<keyword evidence="2" id="KW-1185">Reference proteome</keyword>
<accession>A0ACB1AQU3</accession>
<proteinExistence type="predicted"/>
<gene>
    <name evidence="1" type="ORF">MENTE1834_LOCUS41792</name>
</gene>
<organism evidence="1 2">
    <name type="scientific">Meloidogyne enterolobii</name>
    <name type="common">Root-knot nematode worm</name>
    <name type="synonym">Meloidogyne mayaguensis</name>
    <dbReference type="NCBI Taxonomy" id="390850"/>
    <lineage>
        <taxon>Eukaryota</taxon>
        <taxon>Metazoa</taxon>
        <taxon>Ecdysozoa</taxon>
        <taxon>Nematoda</taxon>
        <taxon>Chromadorea</taxon>
        <taxon>Rhabditida</taxon>
        <taxon>Tylenchina</taxon>
        <taxon>Tylenchomorpha</taxon>
        <taxon>Tylenchoidea</taxon>
        <taxon>Meloidogynidae</taxon>
        <taxon>Meloidogyninae</taxon>
        <taxon>Meloidogyne</taxon>
    </lineage>
</organism>
<evidence type="ECO:0000313" key="2">
    <source>
        <dbReference type="Proteomes" id="UP001497535"/>
    </source>
</evidence>
<name>A0ACB1AQU3_MELEN</name>
<dbReference type="Proteomes" id="UP001497535">
    <property type="component" value="Unassembled WGS sequence"/>
</dbReference>
<evidence type="ECO:0000313" key="1">
    <source>
        <dbReference type="EMBL" id="CAK5099232.1"/>
    </source>
</evidence>
<protein>
    <submittedName>
        <fullName evidence="1">Uncharacterized protein</fullName>
    </submittedName>
</protein>
<sequence>MYKNPNSLSYYAERLEYNPENQFESITVGMWWALITISTIGYGDSVPKTRLGMVVGSLCALMGLYYNREDIDVLELGRRSRPNSQTQKTSLEENKYALSIFISKFFQKKFSVPVIVANFQNIYSHSKARSKLPKRRLKVLQMSEIKAKERQQQNRFLSAWKNNNLDKFGSKTTAALLGTLTGDLSPAVAIAAGW</sequence>
<reference evidence="1" key="1">
    <citation type="submission" date="2023-11" db="EMBL/GenBank/DDBJ databases">
        <authorList>
            <person name="Poullet M."/>
        </authorList>
    </citation>
    <scope>NUCLEOTIDE SEQUENCE</scope>
    <source>
        <strain evidence="1">E1834</strain>
    </source>
</reference>
<comment type="caution">
    <text evidence="1">The sequence shown here is derived from an EMBL/GenBank/DDBJ whole genome shotgun (WGS) entry which is preliminary data.</text>
</comment>